<comment type="catalytic activity">
    <reaction evidence="1">
        <text>inosine + phosphate = alpha-D-ribose 1-phosphate + hypoxanthine</text>
        <dbReference type="Rhea" id="RHEA:27646"/>
        <dbReference type="ChEBI" id="CHEBI:17368"/>
        <dbReference type="ChEBI" id="CHEBI:17596"/>
        <dbReference type="ChEBI" id="CHEBI:43474"/>
        <dbReference type="ChEBI" id="CHEBI:57720"/>
        <dbReference type="EC" id="2.4.2.1"/>
    </reaction>
    <physiologicalReaction direction="left-to-right" evidence="1">
        <dbReference type="Rhea" id="RHEA:27647"/>
    </physiologicalReaction>
</comment>
<dbReference type="CDD" id="cd16833">
    <property type="entry name" value="YfiH"/>
    <property type="match status" value="1"/>
</dbReference>
<dbReference type="PANTHER" id="PTHR30616:SF3">
    <property type="entry name" value="PURINE NUCLEOSIDE PHOSPHORYLASE"/>
    <property type="match status" value="1"/>
</dbReference>
<dbReference type="GO" id="GO:0005507">
    <property type="term" value="F:copper ion binding"/>
    <property type="evidence" value="ECO:0007669"/>
    <property type="project" value="TreeGrafter"/>
</dbReference>
<evidence type="ECO:0008006" key="11">
    <source>
        <dbReference type="Google" id="ProtNLM"/>
    </source>
</evidence>
<name>D6SLA1_9BACT</name>
<organism evidence="9 10">
    <name type="scientific">Desulfonatronospira thiodismutans ASO3-1</name>
    <dbReference type="NCBI Taxonomy" id="555779"/>
    <lineage>
        <taxon>Bacteria</taxon>
        <taxon>Pseudomonadati</taxon>
        <taxon>Thermodesulfobacteriota</taxon>
        <taxon>Desulfovibrionia</taxon>
        <taxon>Desulfovibrionales</taxon>
        <taxon>Desulfonatronovibrionaceae</taxon>
        <taxon>Desulfonatronospira</taxon>
    </lineage>
</organism>
<dbReference type="RefSeq" id="WP_008868594.1">
    <property type="nucleotide sequence ID" value="NZ_ACJN02000001.1"/>
</dbReference>
<evidence type="ECO:0000256" key="8">
    <source>
        <dbReference type="ARBA" id="ARBA00049893"/>
    </source>
</evidence>
<comment type="caution">
    <text evidence="9">The sequence shown here is derived from an EMBL/GenBank/DDBJ whole genome shotgun (WGS) entry which is preliminary data.</text>
</comment>
<evidence type="ECO:0000256" key="6">
    <source>
        <dbReference type="ARBA" id="ARBA00047989"/>
    </source>
</evidence>
<dbReference type="SUPFAM" id="SSF64438">
    <property type="entry name" value="CNF1/YfiH-like putative cysteine hydrolases"/>
    <property type="match status" value="1"/>
</dbReference>
<reference evidence="9" key="1">
    <citation type="submission" date="2010-05" db="EMBL/GenBank/DDBJ databases">
        <title>The draft genome of Desulfonatronospira thiodismutans ASO3-1.</title>
        <authorList>
            <consortium name="US DOE Joint Genome Institute (JGI-PGF)"/>
            <person name="Lucas S."/>
            <person name="Copeland A."/>
            <person name="Lapidus A."/>
            <person name="Cheng J.-F."/>
            <person name="Bruce D."/>
            <person name="Goodwin L."/>
            <person name="Pitluck S."/>
            <person name="Chertkov O."/>
            <person name="Brettin T."/>
            <person name="Detter J.C."/>
            <person name="Han C."/>
            <person name="Land M.L."/>
            <person name="Hauser L."/>
            <person name="Kyrpides N."/>
            <person name="Mikhailova N."/>
            <person name="Muyzer G."/>
            <person name="Woyke T."/>
        </authorList>
    </citation>
    <scope>NUCLEOTIDE SEQUENCE [LARGE SCALE GENOMIC DNA]</scope>
    <source>
        <strain evidence="9">ASO3-1</strain>
    </source>
</reference>
<comment type="catalytic activity">
    <reaction evidence="6">
        <text>adenosine + H2O + H(+) = inosine + NH4(+)</text>
        <dbReference type="Rhea" id="RHEA:24408"/>
        <dbReference type="ChEBI" id="CHEBI:15377"/>
        <dbReference type="ChEBI" id="CHEBI:15378"/>
        <dbReference type="ChEBI" id="CHEBI:16335"/>
        <dbReference type="ChEBI" id="CHEBI:17596"/>
        <dbReference type="ChEBI" id="CHEBI:28938"/>
        <dbReference type="EC" id="3.5.4.4"/>
    </reaction>
    <physiologicalReaction direction="left-to-right" evidence="6">
        <dbReference type="Rhea" id="RHEA:24409"/>
    </physiologicalReaction>
</comment>
<dbReference type="OrthoDB" id="4279at2"/>
<dbReference type="Pfam" id="PF02578">
    <property type="entry name" value="Cu-oxidase_4"/>
    <property type="match status" value="1"/>
</dbReference>
<keyword evidence="10" id="KW-1185">Reference proteome</keyword>
<proteinExistence type="inferred from homology"/>
<comment type="similarity">
    <text evidence="2">Belongs to the purine nucleoside phosphorylase YfiH/LACC1 family.</text>
</comment>
<dbReference type="PANTHER" id="PTHR30616">
    <property type="entry name" value="UNCHARACTERIZED PROTEIN YFIH"/>
    <property type="match status" value="1"/>
</dbReference>
<gene>
    <name evidence="9" type="ORF">Dthio_PD2882</name>
</gene>
<dbReference type="Proteomes" id="UP000005496">
    <property type="component" value="Unassembled WGS sequence"/>
</dbReference>
<dbReference type="InterPro" id="IPR003730">
    <property type="entry name" value="Cu_polyphenol_OxRdtase"/>
</dbReference>
<keyword evidence="5" id="KW-0862">Zinc</keyword>
<comment type="catalytic activity">
    <reaction evidence="8">
        <text>S-methyl-5'-thioadenosine + phosphate = 5-(methylsulfanyl)-alpha-D-ribose 1-phosphate + adenine</text>
        <dbReference type="Rhea" id="RHEA:11852"/>
        <dbReference type="ChEBI" id="CHEBI:16708"/>
        <dbReference type="ChEBI" id="CHEBI:17509"/>
        <dbReference type="ChEBI" id="CHEBI:43474"/>
        <dbReference type="ChEBI" id="CHEBI:58533"/>
        <dbReference type="EC" id="2.4.2.28"/>
    </reaction>
    <physiologicalReaction direction="left-to-right" evidence="8">
        <dbReference type="Rhea" id="RHEA:11853"/>
    </physiologicalReaction>
</comment>
<evidence type="ECO:0000256" key="3">
    <source>
        <dbReference type="ARBA" id="ARBA00022679"/>
    </source>
</evidence>
<evidence type="ECO:0000256" key="2">
    <source>
        <dbReference type="ARBA" id="ARBA00007353"/>
    </source>
</evidence>
<evidence type="ECO:0000313" key="10">
    <source>
        <dbReference type="Proteomes" id="UP000005496"/>
    </source>
</evidence>
<evidence type="ECO:0000256" key="1">
    <source>
        <dbReference type="ARBA" id="ARBA00000553"/>
    </source>
</evidence>
<keyword evidence="4" id="KW-0479">Metal-binding</keyword>
<dbReference type="AlphaFoldDB" id="D6SLA1"/>
<dbReference type="InterPro" id="IPR038371">
    <property type="entry name" value="Cu_polyphenol_OxRdtase_sf"/>
</dbReference>
<evidence type="ECO:0000256" key="5">
    <source>
        <dbReference type="ARBA" id="ARBA00022833"/>
    </source>
</evidence>
<keyword evidence="3" id="KW-0808">Transferase</keyword>
<sequence>MNSPQYISFSFPGLEKVTCIFGTRLGGVSSGSFGQGNISLDVEDEPARAGANRRALKDELGLSGWVELRQVHGTLVHFDPDEDCLDGSSLEGDGLGLSRPGRGAVIKTADCQPVMLAHKSQEYVLALHCGWRGNRAGFPETAVRDLCKYYNLSPADLAAVRGPSLGPCCARFEPFEEHWTPEFADYYHQEQKTMDLWSLTRDQLLQAGLLPQNVFSLDMCTMCREELFFSYRREKKGGRQASIINIFA</sequence>
<evidence type="ECO:0000256" key="7">
    <source>
        <dbReference type="ARBA" id="ARBA00048968"/>
    </source>
</evidence>
<evidence type="ECO:0000256" key="4">
    <source>
        <dbReference type="ARBA" id="ARBA00022723"/>
    </source>
</evidence>
<dbReference type="InterPro" id="IPR011324">
    <property type="entry name" value="Cytotoxic_necrot_fac-like_cat"/>
</dbReference>
<dbReference type="GO" id="GO:0017061">
    <property type="term" value="F:S-methyl-5-thioadenosine phosphorylase activity"/>
    <property type="evidence" value="ECO:0007669"/>
    <property type="project" value="UniProtKB-EC"/>
</dbReference>
<dbReference type="eggNOG" id="COG1496">
    <property type="taxonomic scope" value="Bacteria"/>
</dbReference>
<evidence type="ECO:0000313" key="9">
    <source>
        <dbReference type="EMBL" id="EFI35462.1"/>
    </source>
</evidence>
<dbReference type="EMBL" id="ACJN02000001">
    <property type="protein sequence ID" value="EFI35462.1"/>
    <property type="molecule type" value="Genomic_DNA"/>
</dbReference>
<dbReference type="Gene3D" id="3.60.140.10">
    <property type="entry name" value="CNF1/YfiH-like putative cysteine hydrolases"/>
    <property type="match status" value="1"/>
</dbReference>
<comment type="catalytic activity">
    <reaction evidence="7">
        <text>adenosine + phosphate = alpha-D-ribose 1-phosphate + adenine</text>
        <dbReference type="Rhea" id="RHEA:27642"/>
        <dbReference type="ChEBI" id="CHEBI:16335"/>
        <dbReference type="ChEBI" id="CHEBI:16708"/>
        <dbReference type="ChEBI" id="CHEBI:43474"/>
        <dbReference type="ChEBI" id="CHEBI:57720"/>
        <dbReference type="EC" id="2.4.2.1"/>
    </reaction>
    <physiologicalReaction direction="left-to-right" evidence="7">
        <dbReference type="Rhea" id="RHEA:27643"/>
    </physiologicalReaction>
</comment>
<accession>D6SLA1</accession>
<protein>
    <recommendedName>
        <fullName evidence="11">Multi-copper polyphenol oxidoreductase, laccase</fullName>
    </recommendedName>
</protein>